<dbReference type="EMBL" id="QQXL01000001">
    <property type="protein sequence ID" value="RKW71323.1"/>
    <property type="molecule type" value="Genomic_DNA"/>
</dbReference>
<sequence length="356" mass="36803">MVLVGGGDVLADAVVPVVAGAGVSLRVEDAPQSGWRERPGVVILWWAGLTQPPPAGAVLVDVDQGRLWAAAARAPGHRAVQLPAGRAWLAEHLGGRVGGGAHGPGRVLLVGGLGEEHHSAKVARELALAAHRGGMETVLVDADPRGSLRFLAVHEVEDVQGARAWWPDALAWSKDGAAHALMGALPRWNGVPLLSWDALAAVSEQEHSRWAGGAWPGPEQLEVISALARGTEVVVVDVGPLSWPLATLPGGSAAASALSELVLCAGHGAPWDEGWWLHGPGLGLPQGVEGSLVTVRSRSLPVDGPAAAAALGVAWAGTLDARPARGRATLRRSGQRMLVRHWLPRLQRGMALGAGS</sequence>
<dbReference type="Proteomes" id="UP000273119">
    <property type="component" value="Unassembled WGS sequence"/>
</dbReference>
<reference evidence="1 2" key="1">
    <citation type="submission" date="2018-07" db="EMBL/GenBank/DDBJ databases">
        <title>Arthrobacter sp. nov., isolated from raw cow's milk with high bacterial count.</title>
        <authorList>
            <person name="Hahne J."/>
            <person name="Isele D."/>
            <person name="Lipski A."/>
        </authorList>
    </citation>
    <scope>NUCLEOTIDE SEQUENCE [LARGE SCALE GENOMIC DNA]</scope>
    <source>
        <strain evidence="1 2">JZ R-183</strain>
    </source>
</reference>
<evidence type="ECO:0000313" key="2">
    <source>
        <dbReference type="Proteomes" id="UP000273119"/>
    </source>
</evidence>
<accession>A0A496PLA2</accession>
<organism evidence="1 2">
    <name type="scientific">Galactobacter caseinivorans</name>
    <dbReference type="NCBI Taxonomy" id="2676123"/>
    <lineage>
        <taxon>Bacteria</taxon>
        <taxon>Bacillati</taxon>
        <taxon>Actinomycetota</taxon>
        <taxon>Actinomycetes</taxon>
        <taxon>Micrococcales</taxon>
        <taxon>Micrococcaceae</taxon>
        <taxon>Galactobacter</taxon>
    </lineage>
</organism>
<protein>
    <submittedName>
        <fullName evidence="1">Uncharacterized protein</fullName>
    </submittedName>
</protein>
<proteinExistence type="predicted"/>
<dbReference type="AlphaFoldDB" id="A0A496PLA2"/>
<evidence type="ECO:0000313" key="1">
    <source>
        <dbReference type="EMBL" id="RKW71323.1"/>
    </source>
</evidence>
<comment type="caution">
    <text evidence="1">The sequence shown here is derived from an EMBL/GenBank/DDBJ whole genome shotgun (WGS) entry which is preliminary data.</text>
</comment>
<name>A0A496PLA2_9MICC</name>
<keyword evidence="2" id="KW-1185">Reference proteome</keyword>
<gene>
    <name evidence="1" type="ORF">DWQ67_00190</name>
</gene>